<evidence type="ECO:0000256" key="1">
    <source>
        <dbReference type="SAM" id="Phobius"/>
    </source>
</evidence>
<organism evidence="2 3">
    <name type="scientific">Ketogulonicigenium robustum</name>
    <dbReference type="NCBI Taxonomy" id="92947"/>
    <lineage>
        <taxon>Bacteria</taxon>
        <taxon>Pseudomonadati</taxon>
        <taxon>Pseudomonadota</taxon>
        <taxon>Alphaproteobacteria</taxon>
        <taxon>Rhodobacterales</taxon>
        <taxon>Roseobacteraceae</taxon>
        <taxon>Ketogulonicigenium</taxon>
    </lineage>
</organism>
<reference evidence="2 3" key="1">
    <citation type="submission" date="2017-02" db="EMBL/GenBank/DDBJ databases">
        <title>Ketogulonicigenium robustum SPU B003 Genome sequencing and assembly.</title>
        <authorList>
            <person name="Li Y."/>
            <person name="Liu L."/>
            <person name="Wang C."/>
            <person name="Zhang M."/>
            <person name="Zhang T."/>
            <person name="Zhang Y."/>
        </authorList>
    </citation>
    <scope>NUCLEOTIDE SEQUENCE [LARGE SCALE GENOMIC DNA]</scope>
    <source>
        <strain evidence="2 3">SPU_B003</strain>
    </source>
</reference>
<keyword evidence="1" id="KW-1133">Transmembrane helix</keyword>
<feature type="transmembrane region" description="Helical" evidence="1">
    <location>
        <begin position="21"/>
        <end position="43"/>
    </location>
</feature>
<dbReference type="KEGG" id="kro:BVG79_01114"/>
<gene>
    <name evidence="2" type="ORF">BVG79_01114</name>
</gene>
<keyword evidence="1" id="KW-0812">Transmembrane</keyword>
<dbReference type="EMBL" id="CP019937">
    <property type="protein sequence ID" value="ARO14460.1"/>
    <property type="molecule type" value="Genomic_DNA"/>
</dbReference>
<evidence type="ECO:0000313" key="3">
    <source>
        <dbReference type="Proteomes" id="UP000242447"/>
    </source>
</evidence>
<sequence length="45" mass="5057">MKLRADARASSFILRKFKRPALAVVLAFVVLVVLLWLAARWVFGG</sequence>
<keyword evidence="3" id="KW-1185">Reference proteome</keyword>
<protein>
    <submittedName>
        <fullName evidence="2">Uncharacterized protein</fullName>
    </submittedName>
</protein>
<keyword evidence="1" id="KW-0472">Membrane</keyword>
<proteinExistence type="predicted"/>
<name>A0A1W6NZE5_9RHOB</name>
<evidence type="ECO:0000313" key="2">
    <source>
        <dbReference type="EMBL" id="ARO14460.1"/>
    </source>
</evidence>
<dbReference type="STRING" id="92947.BVG79_01114"/>
<dbReference type="Proteomes" id="UP000242447">
    <property type="component" value="Chromosome"/>
</dbReference>
<dbReference type="AlphaFoldDB" id="A0A1W6NZE5"/>
<accession>A0A1W6NZE5</accession>